<sequence length="207" mass="23367">MKFGYDFITRIVDLYQFGPNRQRNKKDRLSVNLSAPGYPAYPFGLTATKLEIHGKTVPVHLERIAPHRSNFQPIHLGGHSGRLHANHTTGHFDPLGLLCLPLLRFSFLLECLAPPRSYFSFMIHRAEWKTEPDENPNCSTTPLQLSSDFRIDDEFWNDAFQMAWNRLSVNVQLSENTTGVNTCEGECEKQQNSAVETFTKGIGDGGG</sequence>
<name>A0A4Y2WRM2_ARAVE</name>
<proteinExistence type="predicted"/>
<protein>
    <submittedName>
        <fullName evidence="1">Uncharacterized protein</fullName>
    </submittedName>
</protein>
<dbReference type="Proteomes" id="UP000499080">
    <property type="component" value="Unassembled WGS sequence"/>
</dbReference>
<accession>A0A4Y2WRM2</accession>
<dbReference type="AlphaFoldDB" id="A0A4Y2WRM2"/>
<organism evidence="1 2">
    <name type="scientific">Araneus ventricosus</name>
    <name type="common">Orbweaver spider</name>
    <name type="synonym">Epeira ventricosa</name>
    <dbReference type="NCBI Taxonomy" id="182803"/>
    <lineage>
        <taxon>Eukaryota</taxon>
        <taxon>Metazoa</taxon>
        <taxon>Ecdysozoa</taxon>
        <taxon>Arthropoda</taxon>
        <taxon>Chelicerata</taxon>
        <taxon>Arachnida</taxon>
        <taxon>Araneae</taxon>
        <taxon>Araneomorphae</taxon>
        <taxon>Entelegynae</taxon>
        <taxon>Araneoidea</taxon>
        <taxon>Araneidae</taxon>
        <taxon>Araneus</taxon>
    </lineage>
</organism>
<dbReference type="EMBL" id="BGPR01064395">
    <property type="protein sequence ID" value="GBO39368.1"/>
    <property type="molecule type" value="Genomic_DNA"/>
</dbReference>
<keyword evidence="2" id="KW-1185">Reference proteome</keyword>
<comment type="caution">
    <text evidence="1">The sequence shown here is derived from an EMBL/GenBank/DDBJ whole genome shotgun (WGS) entry which is preliminary data.</text>
</comment>
<reference evidence="1 2" key="1">
    <citation type="journal article" date="2019" name="Sci. Rep.">
        <title>Orb-weaving spider Araneus ventricosus genome elucidates the spidroin gene catalogue.</title>
        <authorList>
            <person name="Kono N."/>
            <person name="Nakamura H."/>
            <person name="Ohtoshi R."/>
            <person name="Moran D.A.P."/>
            <person name="Shinohara A."/>
            <person name="Yoshida Y."/>
            <person name="Fujiwara M."/>
            <person name="Mori M."/>
            <person name="Tomita M."/>
            <person name="Arakawa K."/>
        </authorList>
    </citation>
    <scope>NUCLEOTIDE SEQUENCE [LARGE SCALE GENOMIC DNA]</scope>
</reference>
<evidence type="ECO:0000313" key="2">
    <source>
        <dbReference type="Proteomes" id="UP000499080"/>
    </source>
</evidence>
<gene>
    <name evidence="1" type="ORF">AVEN_69893_1</name>
</gene>
<evidence type="ECO:0000313" key="1">
    <source>
        <dbReference type="EMBL" id="GBO39368.1"/>
    </source>
</evidence>